<dbReference type="PANTHER" id="PTHR45913:SF11">
    <property type="entry name" value="EPM2A-INTERACTING PROTEIN 1"/>
    <property type="match status" value="1"/>
</dbReference>
<dbReference type="KEGG" id="nss:113415709"/>
<keyword evidence="2" id="KW-1185">Reference proteome</keyword>
<evidence type="ECO:0000313" key="3">
    <source>
        <dbReference type="RefSeq" id="XP_026529013.1"/>
    </source>
</evidence>
<dbReference type="AlphaFoldDB" id="A0A6J1UKG5"/>
<dbReference type="RefSeq" id="XP_026529013.1">
    <property type="nucleotide sequence ID" value="XM_026673228.1"/>
</dbReference>
<reference evidence="3" key="1">
    <citation type="submission" date="2025-08" db="UniProtKB">
        <authorList>
            <consortium name="RefSeq"/>
        </authorList>
    </citation>
    <scope>IDENTIFICATION</scope>
</reference>
<sequence length="618" mass="70884">KRPAYLYGYLNPPQTPKRKVDFENRCFQKRWEAEYLFANIDGKAMCLVCGAHVAVLKKYNMRRHYETKHEDKYKHMDIQQKLKKVEEFKKSLMVKQRMSRKAASQSEAAVKASFIVAEKIAKSGRPFTEGEFLKCCMIKVCEVLCPDQKQAFLNVSLSRNAVDGHICELATDLQMQLFERGKNFIAYSLAVDVSADITGMAQLTIFIRGVDSSLCVTEELLDMRSMDGTTTGKDIFEAVSKSINDMKLPWDKLTGLTTDGTPSMCMEESGLVGRMCEKMKRENCIGELIVYHSIIHQETLCGKALKMEHVMYTVIQIVNFIRDKGLNHCQFKSFLEEIYSELGDLSYHTQLRWLSHEKVLRFFELRETICQFMKSKGKDSTVLQDEKWLCELAFLCDITKHLTALNLQLQGRDSVITDMYDAVNAFQVKLKLWDIQMKQGNLSHFPCCQTILNQVTTTVFSHTYFGDKLNILHMEFTRRFVKFEGQKFNFELLSNPFAIDVRKAPVNIQMELIELQCSSTLKAKYDSVGPVHFSRFIPKAMPQLRLQAARMLCMFGSTYVCEHVFSVIKVNKSAHRSLLTDEQFHSILRVSTAQNLTSNIDELVSKKIGQTSASDKMA</sequence>
<dbReference type="Proteomes" id="UP000504612">
    <property type="component" value="Unplaced"/>
</dbReference>
<dbReference type="InterPro" id="IPR040647">
    <property type="entry name" value="SPIN-DOC_Znf-C2H2"/>
</dbReference>
<dbReference type="SUPFAM" id="SSF53098">
    <property type="entry name" value="Ribonuclease H-like"/>
    <property type="match status" value="1"/>
</dbReference>
<dbReference type="Pfam" id="PF18658">
    <property type="entry name" value="zf-C2H2_12"/>
    <property type="match status" value="1"/>
</dbReference>
<proteinExistence type="predicted"/>
<dbReference type="PANTHER" id="PTHR45913">
    <property type="entry name" value="EPM2A-INTERACTING PROTEIN 1"/>
    <property type="match status" value="1"/>
</dbReference>
<feature type="non-terminal residue" evidence="3">
    <location>
        <position position="1"/>
    </location>
</feature>
<feature type="domain" description="SPIN-DOC-like zinc-finger" evidence="1">
    <location>
        <begin position="28"/>
        <end position="89"/>
    </location>
</feature>
<gene>
    <name evidence="3" type="primary">LOC113415709</name>
</gene>
<evidence type="ECO:0000313" key="2">
    <source>
        <dbReference type="Proteomes" id="UP000504612"/>
    </source>
</evidence>
<evidence type="ECO:0000259" key="1">
    <source>
        <dbReference type="Pfam" id="PF18658"/>
    </source>
</evidence>
<accession>A0A6J1UKG5</accession>
<dbReference type="InterPro" id="IPR012337">
    <property type="entry name" value="RNaseH-like_sf"/>
</dbReference>
<protein>
    <submittedName>
        <fullName evidence="3">General transcription factor II-I repeat domain-containing protein 2-like</fullName>
    </submittedName>
</protein>
<organism evidence="2 3">
    <name type="scientific">Notechis scutatus</name>
    <name type="common">mainland tiger snake</name>
    <dbReference type="NCBI Taxonomy" id="8663"/>
    <lineage>
        <taxon>Eukaryota</taxon>
        <taxon>Metazoa</taxon>
        <taxon>Chordata</taxon>
        <taxon>Craniata</taxon>
        <taxon>Vertebrata</taxon>
        <taxon>Euteleostomi</taxon>
        <taxon>Lepidosauria</taxon>
        <taxon>Squamata</taxon>
        <taxon>Bifurcata</taxon>
        <taxon>Unidentata</taxon>
        <taxon>Episquamata</taxon>
        <taxon>Toxicofera</taxon>
        <taxon>Serpentes</taxon>
        <taxon>Colubroidea</taxon>
        <taxon>Elapidae</taxon>
        <taxon>Hydrophiinae</taxon>
        <taxon>Notechis</taxon>
    </lineage>
</organism>
<dbReference type="GeneID" id="113415709"/>
<name>A0A6J1UKG5_9SAUR</name>